<evidence type="ECO:0000313" key="2">
    <source>
        <dbReference type="EMBL" id="KFG31493.1"/>
    </source>
</evidence>
<dbReference type="VEuPathDB" id="ToxoDB:TGDOM2_235460"/>
<evidence type="ECO:0000256" key="1">
    <source>
        <dbReference type="SAM" id="MobiDB-lite"/>
    </source>
</evidence>
<sequence>MDFHGVEQQRNFGEVKVSGSSGWHCRLHHGHDRENCTSSRWRVRRSRRRLEKVESPHAGRSAKLDGGSGVHISEKGASRASTCFARCRSFDPFGGQETWVVLTVCTRKPLVRDRVLGGRLCKGDSPKALSEFRRQAQDFSACAAEKFADSAETASEKLPATFRLTRGCLWMLGKDLLLFPLARKLERC</sequence>
<gene>
    <name evidence="2" type="ORF">TGDOM2_235460</name>
</gene>
<reference evidence="2 3" key="1">
    <citation type="submission" date="2014-02" db="EMBL/GenBank/DDBJ databases">
        <authorList>
            <person name="Sibley D."/>
            <person name="Venepally P."/>
            <person name="Karamycheva S."/>
            <person name="Hadjithomas M."/>
            <person name="Khan A."/>
            <person name="Brunk B."/>
            <person name="Roos D."/>
            <person name="Caler E."/>
            <person name="Lorenzi H."/>
        </authorList>
    </citation>
    <scope>NUCLEOTIDE SEQUENCE [LARGE SCALE GENOMIC DNA]</scope>
    <source>
        <strain evidence="2 3">GAB2-2007-GAL-DOM2</strain>
    </source>
</reference>
<evidence type="ECO:0000313" key="3">
    <source>
        <dbReference type="Proteomes" id="UP000028837"/>
    </source>
</evidence>
<dbReference type="AlphaFoldDB" id="A0A086JH75"/>
<comment type="caution">
    <text evidence="2">The sequence shown here is derived from an EMBL/GenBank/DDBJ whole genome shotgun (WGS) entry which is preliminary data.</text>
</comment>
<dbReference type="Proteomes" id="UP000028837">
    <property type="component" value="Unassembled WGS sequence"/>
</dbReference>
<feature type="region of interest" description="Disordered" evidence="1">
    <location>
        <begin position="47"/>
        <end position="73"/>
    </location>
</feature>
<dbReference type="EMBL" id="AHZU02001520">
    <property type="protein sequence ID" value="KFG31493.1"/>
    <property type="molecule type" value="Genomic_DNA"/>
</dbReference>
<name>A0A086JH75_TOXGO</name>
<protein>
    <submittedName>
        <fullName evidence="2">Uncharacterized protein</fullName>
    </submittedName>
</protein>
<proteinExistence type="predicted"/>
<accession>A0A086JH75</accession>
<organism evidence="2 3">
    <name type="scientific">Toxoplasma gondii GAB2-2007-GAL-DOM2</name>
    <dbReference type="NCBI Taxonomy" id="1130820"/>
    <lineage>
        <taxon>Eukaryota</taxon>
        <taxon>Sar</taxon>
        <taxon>Alveolata</taxon>
        <taxon>Apicomplexa</taxon>
        <taxon>Conoidasida</taxon>
        <taxon>Coccidia</taxon>
        <taxon>Eucoccidiorida</taxon>
        <taxon>Eimeriorina</taxon>
        <taxon>Sarcocystidae</taxon>
        <taxon>Toxoplasma</taxon>
    </lineage>
</organism>